<sequence length="381" mass="41078">MTKGYSTHDEFATYLVSASIVDRLHKKIRFSLSSNEIIGVQENLSTAPEVEEIAVAEETDEGWRMRKRSFMLVCVNALISTNLASPYAFSRVGWFSLIIASLITGLVGGAVWLQAHLVQSEAVTSYARLRGVEVLNREYGFIAEMLFGLKGRSVITTMISIQFLLTLIANMVALAEAGSLLFRIANGYCVLVFAVLSFALSVVPIYEHITRVCAIVTPVALTVGLIGLIIASIARLTEDDQSSLPMIPFYSPAGGVGDFFVLLGVVVFSFSNAFSLPAYVGVVSGPSVKGGSPVRPSSPADTVASAATEDSQTMEKSVAVGYSGRRRYFERCLAAALGCSFLYMSVVGVLGMHLCGDSACPPNYLTLLESDQTGEWVWLDR</sequence>
<dbReference type="InterPro" id="IPR013057">
    <property type="entry name" value="AA_transpt_TM"/>
</dbReference>
<comment type="caution">
    <text evidence="7">The sequence shown here is derived from an EMBL/GenBank/DDBJ whole genome shotgun (WGS) entry which is preliminary data.</text>
</comment>
<evidence type="ECO:0000313" key="8">
    <source>
        <dbReference type="EMBL" id="KAF4665958.1"/>
    </source>
</evidence>
<feature type="transmembrane region" description="Helical" evidence="5">
    <location>
        <begin position="180"/>
        <end position="200"/>
    </location>
</feature>
<dbReference type="GO" id="GO:0016020">
    <property type="term" value="C:membrane"/>
    <property type="evidence" value="ECO:0007669"/>
    <property type="project" value="UniProtKB-SubCell"/>
</dbReference>
<dbReference type="Proteomes" id="UP000570595">
    <property type="component" value="Unassembled WGS sequence"/>
</dbReference>
<keyword evidence="2 5" id="KW-0812">Transmembrane</keyword>
<dbReference type="EMBL" id="JABAHT010000215">
    <property type="protein sequence ID" value="KAF4660921.1"/>
    <property type="molecule type" value="Genomic_DNA"/>
</dbReference>
<feature type="transmembrane region" description="Helical" evidence="5">
    <location>
        <begin position="70"/>
        <end position="88"/>
    </location>
</feature>
<evidence type="ECO:0000313" key="10">
    <source>
        <dbReference type="Proteomes" id="UP000572268"/>
    </source>
</evidence>
<feature type="transmembrane region" description="Helical" evidence="5">
    <location>
        <begin position="94"/>
        <end position="113"/>
    </location>
</feature>
<accession>A0A7J6LPS3</accession>
<evidence type="ECO:0000256" key="4">
    <source>
        <dbReference type="ARBA" id="ARBA00023136"/>
    </source>
</evidence>
<comment type="subcellular location">
    <subcellularLocation>
        <location evidence="1">Membrane</location>
    </subcellularLocation>
</comment>
<name>A0A7J6LPS3_PEROL</name>
<dbReference type="AlphaFoldDB" id="A0A7J6LPS3"/>
<keyword evidence="4 5" id="KW-0472">Membrane</keyword>
<reference evidence="9 10" key="1">
    <citation type="submission" date="2020-04" db="EMBL/GenBank/DDBJ databases">
        <title>Perkinsus olseni comparative genomics.</title>
        <authorList>
            <person name="Bogema D.R."/>
        </authorList>
    </citation>
    <scope>NUCLEOTIDE SEQUENCE [LARGE SCALE GENOMIC DNA]</scope>
    <source>
        <strain evidence="7">ATCC PRA-179</strain>
        <strain evidence="8">ATCC PRA-31</strain>
    </source>
</reference>
<dbReference type="Proteomes" id="UP000572268">
    <property type="component" value="Unassembled WGS sequence"/>
</dbReference>
<feature type="domain" description="Amino acid transporter transmembrane" evidence="6">
    <location>
        <begin position="72"/>
        <end position="274"/>
    </location>
</feature>
<keyword evidence="3 5" id="KW-1133">Transmembrane helix</keyword>
<organism evidence="7 9">
    <name type="scientific">Perkinsus olseni</name>
    <name type="common">Perkinsus atlanticus</name>
    <dbReference type="NCBI Taxonomy" id="32597"/>
    <lineage>
        <taxon>Eukaryota</taxon>
        <taxon>Sar</taxon>
        <taxon>Alveolata</taxon>
        <taxon>Perkinsozoa</taxon>
        <taxon>Perkinsea</taxon>
        <taxon>Perkinsida</taxon>
        <taxon>Perkinsidae</taxon>
        <taxon>Perkinsus</taxon>
    </lineage>
</organism>
<evidence type="ECO:0000256" key="3">
    <source>
        <dbReference type="ARBA" id="ARBA00022989"/>
    </source>
</evidence>
<proteinExistence type="predicted"/>
<gene>
    <name evidence="8" type="ORF">FOL46_003348</name>
    <name evidence="7" type="ORF">FOZ61_003671</name>
</gene>
<dbReference type="EMBL" id="JABANN010000218">
    <property type="protein sequence ID" value="KAF4665958.1"/>
    <property type="molecule type" value="Genomic_DNA"/>
</dbReference>
<feature type="transmembrane region" description="Helical" evidence="5">
    <location>
        <begin position="332"/>
        <end position="354"/>
    </location>
</feature>
<evidence type="ECO:0000256" key="1">
    <source>
        <dbReference type="ARBA" id="ARBA00004370"/>
    </source>
</evidence>
<evidence type="ECO:0000259" key="6">
    <source>
        <dbReference type="Pfam" id="PF01490"/>
    </source>
</evidence>
<dbReference type="Pfam" id="PF01490">
    <property type="entry name" value="Aa_trans"/>
    <property type="match status" value="1"/>
</dbReference>
<evidence type="ECO:0000256" key="5">
    <source>
        <dbReference type="SAM" id="Phobius"/>
    </source>
</evidence>
<evidence type="ECO:0000256" key="2">
    <source>
        <dbReference type="ARBA" id="ARBA00022692"/>
    </source>
</evidence>
<feature type="transmembrane region" description="Helical" evidence="5">
    <location>
        <begin position="154"/>
        <end position="174"/>
    </location>
</feature>
<dbReference type="OrthoDB" id="10440069at2759"/>
<feature type="transmembrane region" description="Helical" evidence="5">
    <location>
        <begin position="249"/>
        <end position="270"/>
    </location>
</feature>
<evidence type="ECO:0000313" key="9">
    <source>
        <dbReference type="Proteomes" id="UP000570595"/>
    </source>
</evidence>
<evidence type="ECO:0000313" key="7">
    <source>
        <dbReference type="EMBL" id="KAF4660921.1"/>
    </source>
</evidence>
<feature type="transmembrane region" description="Helical" evidence="5">
    <location>
        <begin position="212"/>
        <end position="237"/>
    </location>
</feature>
<protein>
    <recommendedName>
        <fullName evidence="6">Amino acid transporter transmembrane domain-containing protein</fullName>
    </recommendedName>
</protein>